<dbReference type="Proteomes" id="UP000016922">
    <property type="component" value="Unassembled WGS sequence"/>
</dbReference>
<sequence length="78" mass="9078">MSSLQAAQSRLEHGKRNLEEARKALSVARNDPNKSFEDHQRMQDEVDRWVVYYREAEKEVRKCEKGKGFWGKLKPGSG</sequence>
<proteinExistence type="predicted"/>
<dbReference type="KEGG" id="glz:GLAREA_06836"/>
<dbReference type="AlphaFoldDB" id="S3E646"/>
<dbReference type="GeneID" id="19465889"/>
<keyword evidence="3" id="KW-1185">Reference proteome</keyword>
<evidence type="ECO:0000313" key="3">
    <source>
        <dbReference type="Proteomes" id="UP000016922"/>
    </source>
</evidence>
<dbReference type="EMBL" id="KE145357">
    <property type="protein sequence ID" value="EPE33823.1"/>
    <property type="molecule type" value="Genomic_DNA"/>
</dbReference>
<reference evidence="2 3" key="1">
    <citation type="journal article" date="2013" name="BMC Genomics">
        <title>Genomics-driven discovery of the pneumocandin biosynthetic gene cluster in the fungus Glarea lozoyensis.</title>
        <authorList>
            <person name="Chen L."/>
            <person name="Yue Q."/>
            <person name="Zhang X."/>
            <person name="Xiang M."/>
            <person name="Wang C."/>
            <person name="Li S."/>
            <person name="Che Y."/>
            <person name="Ortiz-Lopez F.J."/>
            <person name="Bills G.F."/>
            <person name="Liu X."/>
            <person name="An Z."/>
        </authorList>
    </citation>
    <scope>NUCLEOTIDE SEQUENCE [LARGE SCALE GENOMIC DNA]</scope>
    <source>
        <strain evidence="3">ATCC 20868 / MF5171</strain>
    </source>
</reference>
<organism evidence="2 3">
    <name type="scientific">Glarea lozoyensis (strain ATCC 20868 / MF5171)</name>
    <dbReference type="NCBI Taxonomy" id="1116229"/>
    <lineage>
        <taxon>Eukaryota</taxon>
        <taxon>Fungi</taxon>
        <taxon>Dikarya</taxon>
        <taxon>Ascomycota</taxon>
        <taxon>Pezizomycotina</taxon>
        <taxon>Leotiomycetes</taxon>
        <taxon>Helotiales</taxon>
        <taxon>Helotiaceae</taxon>
        <taxon>Glarea</taxon>
    </lineage>
</organism>
<feature type="compositionally biased region" description="Basic and acidic residues" evidence="1">
    <location>
        <begin position="10"/>
        <end position="23"/>
    </location>
</feature>
<dbReference type="HOGENOM" id="CLU_2622235_0_0_1"/>
<protein>
    <submittedName>
        <fullName evidence="2">Uncharacterized protein</fullName>
    </submittedName>
</protein>
<dbReference type="RefSeq" id="XP_008078975.1">
    <property type="nucleotide sequence ID" value="XM_008080784.1"/>
</dbReference>
<feature type="compositionally biased region" description="Basic and acidic residues" evidence="1">
    <location>
        <begin position="31"/>
        <end position="40"/>
    </location>
</feature>
<accession>S3E646</accession>
<name>S3E646_GLAL2</name>
<gene>
    <name evidence="2" type="ORF">GLAREA_06836</name>
</gene>
<evidence type="ECO:0000256" key="1">
    <source>
        <dbReference type="SAM" id="MobiDB-lite"/>
    </source>
</evidence>
<evidence type="ECO:0000313" key="2">
    <source>
        <dbReference type="EMBL" id="EPE33823.1"/>
    </source>
</evidence>
<feature type="region of interest" description="Disordered" evidence="1">
    <location>
        <begin position="1"/>
        <end position="40"/>
    </location>
</feature>